<keyword evidence="3" id="KW-1185">Reference proteome</keyword>
<accession>A0A8T0VZU0</accession>
<proteinExistence type="predicted"/>
<dbReference type="EMBL" id="CM029039">
    <property type="protein sequence ID" value="KAG2640660.1"/>
    <property type="molecule type" value="Genomic_DNA"/>
</dbReference>
<reference evidence="2" key="1">
    <citation type="submission" date="2020-05" db="EMBL/GenBank/DDBJ databases">
        <title>WGS assembly of Panicum virgatum.</title>
        <authorList>
            <person name="Lovell J.T."/>
            <person name="Jenkins J."/>
            <person name="Shu S."/>
            <person name="Juenger T.E."/>
            <person name="Schmutz J."/>
        </authorList>
    </citation>
    <scope>NUCLEOTIDE SEQUENCE</scope>
    <source>
        <strain evidence="2">AP13</strain>
    </source>
</reference>
<dbReference type="Proteomes" id="UP000823388">
    <property type="component" value="Chromosome 2K"/>
</dbReference>
<organism evidence="2 3">
    <name type="scientific">Panicum virgatum</name>
    <name type="common">Blackwell switchgrass</name>
    <dbReference type="NCBI Taxonomy" id="38727"/>
    <lineage>
        <taxon>Eukaryota</taxon>
        <taxon>Viridiplantae</taxon>
        <taxon>Streptophyta</taxon>
        <taxon>Embryophyta</taxon>
        <taxon>Tracheophyta</taxon>
        <taxon>Spermatophyta</taxon>
        <taxon>Magnoliopsida</taxon>
        <taxon>Liliopsida</taxon>
        <taxon>Poales</taxon>
        <taxon>Poaceae</taxon>
        <taxon>PACMAD clade</taxon>
        <taxon>Panicoideae</taxon>
        <taxon>Panicodae</taxon>
        <taxon>Paniceae</taxon>
        <taxon>Panicinae</taxon>
        <taxon>Panicum</taxon>
        <taxon>Panicum sect. Hiantes</taxon>
    </lineage>
</organism>
<comment type="caution">
    <text evidence="2">The sequence shown here is derived from an EMBL/GenBank/DDBJ whole genome shotgun (WGS) entry which is preliminary data.</text>
</comment>
<name>A0A8T0VZU0_PANVG</name>
<protein>
    <submittedName>
        <fullName evidence="2">Uncharacterized protein</fullName>
    </submittedName>
</protein>
<feature type="region of interest" description="Disordered" evidence="1">
    <location>
        <begin position="82"/>
        <end position="101"/>
    </location>
</feature>
<evidence type="ECO:0000313" key="2">
    <source>
        <dbReference type="EMBL" id="KAG2640660.1"/>
    </source>
</evidence>
<evidence type="ECO:0000256" key="1">
    <source>
        <dbReference type="SAM" id="MobiDB-lite"/>
    </source>
</evidence>
<sequence>MEETEKNYTEATTAVDSGRSCLAEVLVEWSVRHYLVDEPLCSTPRRRQIDLPSVESIEELRTPDYDELLKSFWETRSTWEQANGGSRHLPEAALEPLIGRN</sequence>
<dbReference type="AlphaFoldDB" id="A0A8T0VZU0"/>
<evidence type="ECO:0000313" key="3">
    <source>
        <dbReference type="Proteomes" id="UP000823388"/>
    </source>
</evidence>
<gene>
    <name evidence="2" type="ORF">PVAP13_2KG203200</name>
</gene>